<organism evidence="11 12">
    <name type="scientific">Fructobacillus papyriferae</name>
    <dbReference type="NCBI Taxonomy" id="2713171"/>
    <lineage>
        <taxon>Bacteria</taxon>
        <taxon>Bacillati</taxon>
        <taxon>Bacillota</taxon>
        <taxon>Bacilli</taxon>
        <taxon>Lactobacillales</taxon>
        <taxon>Lactobacillaceae</taxon>
        <taxon>Fructobacillus</taxon>
    </lineage>
</organism>
<evidence type="ECO:0000313" key="11">
    <source>
        <dbReference type="EMBL" id="MBS9335360.1"/>
    </source>
</evidence>
<feature type="domain" description="SH3b" evidence="10">
    <location>
        <begin position="335"/>
        <end position="394"/>
    </location>
</feature>
<dbReference type="Pfam" id="PF08460">
    <property type="entry name" value="SH3_5"/>
    <property type="match status" value="2"/>
</dbReference>
<evidence type="ECO:0000256" key="3">
    <source>
        <dbReference type="ARBA" id="ARBA00022638"/>
    </source>
</evidence>
<dbReference type="PANTHER" id="PTHR38107">
    <property type="match status" value="1"/>
</dbReference>
<evidence type="ECO:0000313" key="12">
    <source>
        <dbReference type="Proteomes" id="UP001519418"/>
    </source>
</evidence>
<proteinExistence type="inferred from homology"/>
<dbReference type="CDD" id="cd00737">
    <property type="entry name" value="lyz_endolysin_autolysin"/>
    <property type="match status" value="1"/>
</dbReference>
<feature type="domain" description="Bacteriophage lysin" evidence="9">
    <location>
        <begin position="153"/>
        <end position="299"/>
    </location>
</feature>
<keyword evidence="5" id="KW-1035">Host cytoplasm</keyword>
<keyword evidence="12" id="KW-1185">Reference proteome</keyword>
<dbReference type="Proteomes" id="UP001519418">
    <property type="component" value="Unassembled WGS sequence"/>
</dbReference>
<dbReference type="InterPro" id="IPR051018">
    <property type="entry name" value="Bacteriophage_GH24"/>
</dbReference>
<evidence type="ECO:0000256" key="2">
    <source>
        <dbReference type="ARBA" id="ARBA00022529"/>
    </source>
</evidence>
<protein>
    <recommendedName>
        <fullName evidence="7">Lysozyme</fullName>
        <ecNumber evidence="7">3.2.1.17</ecNumber>
    </recommendedName>
</protein>
<feature type="region of interest" description="Disordered" evidence="8">
    <location>
        <begin position="303"/>
        <end position="328"/>
    </location>
</feature>
<evidence type="ECO:0000256" key="5">
    <source>
        <dbReference type="ARBA" id="ARBA00023200"/>
    </source>
</evidence>
<keyword evidence="2 7" id="KW-0929">Antimicrobial</keyword>
<name>A0ABS5QSA2_9LACO</name>
<dbReference type="InterPro" id="IPR003646">
    <property type="entry name" value="SH3-like_bac-type"/>
</dbReference>
<dbReference type="Gene3D" id="3.90.1720.10">
    <property type="entry name" value="endopeptidase domain like (from Nostoc punctiforme)"/>
    <property type="match status" value="1"/>
</dbReference>
<dbReference type="SUPFAM" id="SSF54001">
    <property type="entry name" value="Cysteine proteinases"/>
    <property type="match status" value="1"/>
</dbReference>
<dbReference type="Pfam" id="PF00959">
    <property type="entry name" value="Phage_lysozyme"/>
    <property type="match status" value="1"/>
</dbReference>
<evidence type="ECO:0000256" key="1">
    <source>
        <dbReference type="ARBA" id="ARBA00000632"/>
    </source>
</evidence>
<keyword evidence="6 7" id="KW-0326">Glycosidase</keyword>
<keyword evidence="3 7" id="KW-0081">Bacteriolytic enzyme</keyword>
<evidence type="ECO:0000256" key="4">
    <source>
        <dbReference type="ARBA" id="ARBA00022801"/>
    </source>
</evidence>
<dbReference type="EC" id="3.2.1.17" evidence="7"/>
<dbReference type="InterPro" id="IPR023346">
    <property type="entry name" value="Lysozyme-like_dom_sf"/>
</dbReference>
<dbReference type="PANTHER" id="PTHR38107:SF3">
    <property type="entry name" value="LYSOZYME RRRD-RELATED"/>
    <property type="match status" value="1"/>
</dbReference>
<dbReference type="InterPro" id="IPR033907">
    <property type="entry name" value="Endolysin_autolysin"/>
</dbReference>
<evidence type="ECO:0000259" key="9">
    <source>
        <dbReference type="Pfam" id="PF05382"/>
    </source>
</evidence>
<dbReference type="InterPro" id="IPR034690">
    <property type="entry name" value="Endolysin_T4_type"/>
</dbReference>
<feature type="domain" description="SH3b" evidence="10">
    <location>
        <begin position="427"/>
        <end position="486"/>
    </location>
</feature>
<dbReference type="GO" id="GO:0016787">
    <property type="term" value="F:hydrolase activity"/>
    <property type="evidence" value="ECO:0007669"/>
    <property type="project" value="UniProtKB-KW"/>
</dbReference>
<dbReference type="InterPro" id="IPR002196">
    <property type="entry name" value="Glyco_hydro_24"/>
</dbReference>
<dbReference type="Pfam" id="PF05382">
    <property type="entry name" value="Amidase_5"/>
    <property type="match status" value="1"/>
</dbReference>
<sequence length="502" mass="53725">MLKAYESLRLKAYYDAVNVLTIGYGHTNSAPSGKQHPVYVGQKISEKEAESIFYDDVEPFEESVNSLVKYPINQNQFDALVSFTFNLDVVAFQQSDLLSYINQGNLSAAAGEFTKYCHDGSGRVLQGLLTRRQKEKNLFMSSSDEEAADHTDNINRMIGWMEQKMNQGVTYSMENRNGPTSYDCSSAVFHALAAGGFINQGINGNTESEFGVLENNGWSTVPADGSGNIPAKRGDIFIWGKRGASSGAFGHTGIFYDHNDNIINCNYAHNGISINDHDAMWIADGKPPVAIYRYTGSGSLDATTSDDVASGSSDATTSDDVASGSSDASGLIPLSGVFTPDRSLEVSRDTDPASPAVATYDAGEQIPYDSYILTNGYAWISYVSSSGKRSYVAVGPDDGQTGTTWGIGFFDGGSSSSSDASGLIPLSGVFTPDRSLEVSRDTDPASPAVATYDAGEQIPYDSYILTNGYAWISYVSSSGKRSYVAVGPDDGQTGTTWGTGFM</sequence>
<comment type="caution">
    <text evidence="11">The sequence shown here is derived from an EMBL/GenBank/DDBJ whole genome shotgun (WGS) entry which is preliminary data.</text>
</comment>
<evidence type="ECO:0000256" key="7">
    <source>
        <dbReference type="RuleBase" id="RU003788"/>
    </source>
</evidence>
<dbReference type="EMBL" id="JAAMFI010000002">
    <property type="protein sequence ID" value="MBS9335360.1"/>
    <property type="molecule type" value="Genomic_DNA"/>
</dbReference>
<evidence type="ECO:0000256" key="8">
    <source>
        <dbReference type="SAM" id="MobiDB-lite"/>
    </source>
</evidence>
<dbReference type="Gene3D" id="1.10.530.40">
    <property type="match status" value="1"/>
</dbReference>
<reference evidence="11 12" key="1">
    <citation type="submission" date="2020-02" db="EMBL/GenBank/DDBJ databases">
        <title>Fructobacillus sp. isolated from paper mulberry of Taiwan.</title>
        <authorList>
            <person name="Lin S.-T."/>
        </authorList>
    </citation>
    <scope>NUCLEOTIDE SEQUENCE [LARGE SCALE GENOMIC DNA]</scope>
    <source>
        <strain evidence="11 12">M1-10</strain>
    </source>
</reference>
<keyword evidence="4 7" id="KW-0378">Hydrolase</keyword>
<dbReference type="Gene3D" id="2.30.30.40">
    <property type="entry name" value="SH3 Domains"/>
    <property type="match status" value="2"/>
</dbReference>
<dbReference type="InterPro" id="IPR023347">
    <property type="entry name" value="Lysozyme_dom_sf"/>
</dbReference>
<evidence type="ECO:0000259" key="10">
    <source>
        <dbReference type="Pfam" id="PF08460"/>
    </source>
</evidence>
<dbReference type="InterPro" id="IPR008044">
    <property type="entry name" value="Phage_lysin"/>
</dbReference>
<comment type="similarity">
    <text evidence="7">Belongs to the glycosyl hydrolase 24 family.</text>
</comment>
<comment type="catalytic activity">
    <reaction evidence="1 7">
        <text>Hydrolysis of (1-&gt;4)-beta-linkages between N-acetylmuramic acid and N-acetyl-D-glucosamine residues in a peptidoglycan and between N-acetyl-D-glucosamine residues in chitodextrins.</text>
        <dbReference type="EC" id="3.2.1.17"/>
    </reaction>
</comment>
<dbReference type="InterPro" id="IPR038765">
    <property type="entry name" value="Papain-like_cys_pep_sf"/>
</dbReference>
<accession>A0ABS5QSA2</accession>
<dbReference type="RefSeq" id="WP_213819946.1">
    <property type="nucleotide sequence ID" value="NZ_JAAMFI010000002.1"/>
</dbReference>
<evidence type="ECO:0000256" key="6">
    <source>
        <dbReference type="ARBA" id="ARBA00023295"/>
    </source>
</evidence>
<dbReference type="SUPFAM" id="SSF53955">
    <property type="entry name" value="Lysozyme-like"/>
    <property type="match status" value="1"/>
</dbReference>
<dbReference type="HAMAP" id="MF_04110">
    <property type="entry name" value="ENDOLYSIN_T4"/>
    <property type="match status" value="1"/>
</dbReference>
<gene>
    <name evidence="11" type="ORF">G6R27_04885</name>
</gene>